<dbReference type="CDD" id="cd01092">
    <property type="entry name" value="APP-like"/>
    <property type="match status" value="1"/>
</dbReference>
<reference evidence="6 7" key="1">
    <citation type="submission" date="2019-01" db="EMBL/GenBank/DDBJ databases">
        <title>Chengkuizengella sp. nov., isolated from deep-sea sediment of East Pacific Ocean.</title>
        <authorList>
            <person name="Yang J."/>
            <person name="Lai Q."/>
            <person name="Shao Z."/>
        </authorList>
    </citation>
    <scope>NUCLEOTIDE SEQUENCE [LARGE SCALE GENOMIC DNA]</scope>
    <source>
        <strain evidence="6 7">YPA3-1-1</strain>
    </source>
</reference>
<comment type="cofactor">
    <cofactor evidence="1">
        <name>Mn(2+)</name>
        <dbReference type="ChEBI" id="CHEBI:29035"/>
    </cofactor>
</comment>
<dbReference type="OrthoDB" id="9806388at2"/>
<evidence type="ECO:0000256" key="2">
    <source>
        <dbReference type="ARBA" id="ARBA00008766"/>
    </source>
</evidence>
<comment type="caution">
    <text evidence="6">The sequence shown here is derived from an EMBL/GenBank/DDBJ whole genome shotgun (WGS) entry which is preliminary data.</text>
</comment>
<keyword evidence="6" id="KW-0031">Aminopeptidase</keyword>
<dbReference type="PANTHER" id="PTHR46112">
    <property type="entry name" value="AMINOPEPTIDASE"/>
    <property type="match status" value="1"/>
</dbReference>
<evidence type="ECO:0000313" key="6">
    <source>
        <dbReference type="EMBL" id="NBI27787.1"/>
    </source>
</evidence>
<feature type="domain" description="Creatinase N-terminal" evidence="5">
    <location>
        <begin position="4"/>
        <end position="129"/>
    </location>
</feature>
<dbReference type="InterPro" id="IPR029149">
    <property type="entry name" value="Creatin/AminoP/Spt16_N"/>
</dbReference>
<organism evidence="6 7">
    <name type="scientific">Chengkuizengella marina</name>
    <dbReference type="NCBI Taxonomy" id="2507566"/>
    <lineage>
        <taxon>Bacteria</taxon>
        <taxon>Bacillati</taxon>
        <taxon>Bacillota</taxon>
        <taxon>Bacilli</taxon>
        <taxon>Bacillales</taxon>
        <taxon>Paenibacillaceae</taxon>
        <taxon>Chengkuizengella</taxon>
    </lineage>
</organism>
<dbReference type="InterPro" id="IPR036005">
    <property type="entry name" value="Creatinase/aminopeptidase-like"/>
</dbReference>
<proteinExistence type="inferred from homology"/>
<evidence type="ECO:0000259" key="4">
    <source>
        <dbReference type="Pfam" id="PF00557"/>
    </source>
</evidence>
<dbReference type="SUPFAM" id="SSF55920">
    <property type="entry name" value="Creatinase/aminopeptidase"/>
    <property type="match status" value="1"/>
</dbReference>
<feature type="domain" description="Peptidase M24" evidence="4">
    <location>
        <begin position="136"/>
        <end position="339"/>
    </location>
</feature>
<dbReference type="Proteomes" id="UP000448943">
    <property type="component" value="Unassembled WGS sequence"/>
</dbReference>
<dbReference type="EMBL" id="SIJB01000006">
    <property type="protein sequence ID" value="NBI27787.1"/>
    <property type="molecule type" value="Genomic_DNA"/>
</dbReference>
<accession>A0A6N9PXT2</accession>
<dbReference type="PANTHER" id="PTHR46112:SF3">
    <property type="entry name" value="AMINOPEPTIDASE YPDF"/>
    <property type="match status" value="1"/>
</dbReference>
<keyword evidence="6" id="KW-0645">Protease</keyword>
<dbReference type="Pfam" id="PF00557">
    <property type="entry name" value="Peptidase_M24"/>
    <property type="match status" value="1"/>
</dbReference>
<keyword evidence="7" id="KW-1185">Reference proteome</keyword>
<dbReference type="Pfam" id="PF01321">
    <property type="entry name" value="Creatinase_N"/>
    <property type="match status" value="1"/>
</dbReference>
<name>A0A6N9PXT2_9BACL</name>
<dbReference type="AlphaFoldDB" id="A0A6N9PXT2"/>
<dbReference type="FunFam" id="3.90.230.10:FF:000014">
    <property type="entry name" value="Aminopeptidase P family protein"/>
    <property type="match status" value="1"/>
</dbReference>
<evidence type="ECO:0000259" key="5">
    <source>
        <dbReference type="Pfam" id="PF01321"/>
    </source>
</evidence>
<dbReference type="InterPro" id="IPR050659">
    <property type="entry name" value="Peptidase_M24B"/>
</dbReference>
<dbReference type="GO" id="GO:0004177">
    <property type="term" value="F:aminopeptidase activity"/>
    <property type="evidence" value="ECO:0007669"/>
    <property type="project" value="UniProtKB-KW"/>
</dbReference>
<dbReference type="SUPFAM" id="SSF53092">
    <property type="entry name" value="Creatinase/prolidase N-terminal domain"/>
    <property type="match status" value="1"/>
</dbReference>
<sequence length="355" mass="39417">MEKIKQLRTQLSNLGIDAFLITNPQNRFYFTGFTGTAGIALITETDTIFLTDYRYVEQARVQTKNFDVIKYQDRNSLFVEVPEVINNLGIKRLGFEQEDMTFSVYSKYNEAIHAEMIPTEDVIESFRTIKSSQEIELLKSSAKIADSAFEYILGFIRPGITELEISNELENRMRQLGASSSSFDIIIASGTRGAMPHGVATDKVIENGELITLDFGAVYNGYISDITRTISVGTPTDEMRNIYNIVLEAQVRSVEAMQPGIHGKDLDAISRNYINIKGYGPYCGNSAGHGIGLNLWEEPFLSPKSSLTLKSGMVATMEPGIYIPGVGGVRIEDDVLITENGKEVLTHSPKELIIL</sequence>
<protein>
    <submittedName>
        <fullName evidence="6">Aminopeptidase P family protein</fullName>
    </submittedName>
</protein>
<keyword evidence="3" id="KW-0378">Hydrolase</keyword>
<dbReference type="Gene3D" id="3.40.350.10">
    <property type="entry name" value="Creatinase/prolidase N-terminal domain"/>
    <property type="match status" value="1"/>
</dbReference>
<evidence type="ECO:0000313" key="7">
    <source>
        <dbReference type="Proteomes" id="UP000448943"/>
    </source>
</evidence>
<dbReference type="InterPro" id="IPR000587">
    <property type="entry name" value="Creatinase_N"/>
</dbReference>
<gene>
    <name evidence="6" type="ORF">ERL59_02270</name>
</gene>
<dbReference type="Gene3D" id="3.90.230.10">
    <property type="entry name" value="Creatinase/methionine aminopeptidase superfamily"/>
    <property type="match status" value="1"/>
</dbReference>
<dbReference type="InterPro" id="IPR000994">
    <property type="entry name" value="Pept_M24"/>
</dbReference>
<evidence type="ECO:0000256" key="3">
    <source>
        <dbReference type="ARBA" id="ARBA00022801"/>
    </source>
</evidence>
<evidence type="ECO:0000256" key="1">
    <source>
        <dbReference type="ARBA" id="ARBA00001936"/>
    </source>
</evidence>
<dbReference type="RefSeq" id="WP_160644081.1">
    <property type="nucleotide sequence ID" value="NZ_SIJB01000006.1"/>
</dbReference>
<comment type="similarity">
    <text evidence="2">Belongs to the peptidase M24B family.</text>
</comment>